<keyword evidence="6 9" id="KW-0274">FAD</keyword>
<dbReference type="PROSITE" id="PS50902">
    <property type="entry name" value="FLAVODOXIN_LIKE"/>
    <property type="match status" value="1"/>
</dbReference>
<dbReference type="Proteomes" id="UP000226431">
    <property type="component" value="Unassembled WGS sequence"/>
</dbReference>
<dbReference type="HAMAP" id="MF_03178">
    <property type="entry name" value="NDOR1"/>
    <property type="match status" value="1"/>
</dbReference>
<dbReference type="SUPFAM" id="SSF63380">
    <property type="entry name" value="Riboflavin synthase domain-like"/>
    <property type="match status" value="1"/>
</dbReference>
<evidence type="ECO:0000259" key="10">
    <source>
        <dbReference type="PROSITE" id="PS50902"/>
    </source>
</evidence>
<dbReference type="EMBL" id="NJES01000251">
    <property type="protein sequence ID" value="PHH74814.1"/>
    <property type="molecule type" value="Genomic_DNA"/>
</dbReference>
<evidence type="ECO:0000256" key="2">
    <source>
        <dbReference type="ARBA" id="ARBA00001974"/>
    </source>
</evidence>
<dbReference type="GO" id="GO:0050660">
    <property type="term" value="F:flavin adenine dinucleotide binding"/>
    <property type="evidence" value="ECO:0007669"/>
    <property type="project" value="UniProtKB-UniRule"/>
</dbReference>
<evidence type="ECO:0000313" key="12">
    <source>
        <dbReference type="EMBL" id="PHH74814.1"/>
    </source>
</evidence>
<dbReference type="GO" id="GO:0005829">
    <property type="term" value="C:cytosol"/>
    <property type="evidence" value="ECO:0007669"/>
    <property type="project" value="TreeGrafter"/>
</dbReference>
<feature type="domain" description="FAD-binding FR-type" evidence="11">
    <location>
        <begin position="202"/>
        <end position="442"/>
    </location>
</feature>
<feature type="binding site" evidence="9">
    <location>
        <begin position="375"/>
        <end position="378"/>
    </location>
    <ligand>
        <name>FAD</name>
        <dbReference type="ChEBI" id="CHEBI:57692"/>
    </ligand>
</feature>
<comment type="cofactor">
    <cofactor evidence="1 9">
        <name>FMN</name>
        <dbReference type="ChEBI" id="CHEBI:58210"/>
    </cofactor>
</comment>
<dbReference type="Pfam" id="PF00258">
    <property type="entry name" value="Flavodoxin_1"/>
    <property type="match status" value="1"/>
</dbReference>
<feature type="binding site" evidence="9">
    <location>
        <position position="345"/>
    </location>
    <ligand>
        <name>FAD</name>
        <dbReference type="ChEBI" id="CHEBI:57692"/>
    </ligand>
</feature>
<keyword evidence="9" id="KW-0496">Mitochondrion</keyword>
<evidence type="ECO:0000313" key="13">
    <source>
        <dbReference type="Proteomes" id="UP000226431"/>
    </source>
</evidence>
<evidence type="ECO:0000259" key="11">
    <source>
        <dbReference type="PROSITE" id="PS51384"/>
    </source>
</evidence>
<keyword evidence="5 9" id="KW-0288">FMN</keyword>
<dbReference type="EC" id="1.18.1.-" evidence="9"/>
<comment type="caution">
    <text evidence="12">The sequence shown here is derived from an EMBL/GenBank/DDBJ whole genome shotgun (WGS) entry which is preliminary data.</text>
</comment>
<dbReference type="InterPro" id="IPR001709">
    <property type="entry name" value="Flavoprot_Pyr_Nucl_cyt_Rdtase"/>
</dbReference>
<dbReference type="PROSITE" id="PS51384">
    <property type="entry name" value="FAD_FR"/>
    <property type="match status" value="1"/>
</dbReference>
<dbReference type="SUPFAM" id="SSF52343">
    <property type="entry name" value="Ferredoxin reductase-like, C-terminal NADP-linked domain"/>
    <property type="match status" value="1"/>
</dbReference>
<dbReference type="InterPro" id="IPR023173">
    <property type="entry name" value="NADPH_Cyt_P450_Rdtase_alpha"/>
</dbReference>
<dbReference type="Gene3D" id="2.40.30.10">
    <property type="entry name" value="Translation factors"/>
    <property type="match status" value="1"/>
</dbReference>
<feature type="domain" description="Flavodoxin-like" evidence="10">
    <location>
        <begin position="7"/>
        <end position="151"/>
    </location>
</feature>
<comment type="catalytic activity">
    <reaction evidence="9">
        <text>2 oxidized [2Fe-2S]-[protein] + NADPH = 2 reduced [2Fe-2S]-[protein] + NADP(+) + H(+)</text>
        <dbReference type="Rhea" id="RHEA:67716"/>
        <dbReference type="Rhea" id="RHEA-COMP:17327"/>
        <dbReference type="Rhea" id="RHEA-COMP:17328"/>
        <dbReference type="ChEBI" id="CHEBI:15378"/>
        <dbReference type="ChEBI" id="CHEBI:33737"/>
        <dbReference type="ChEBI" id="CHEBI:33738"/>
        <dbReference type="ChEBI" id="CHEBI:57783"/>
        <dbReference type="ChEBI" id="CHEBI:58349"/>
    </reaction>
</comment>
<dbReference type="AlphaFoldDB" id="A0A2C5Z629"/>
<reference evidence="12 13" key="1">
    <citation type="submission" date="2017-06" db="EMBL/GenBank/DDBJ databases">
        <title>Ant-infecting Ophiocordyceps genomes reveal a high diversity of potential behavioral manipulation genes and a possible major role for enterotoxins.</title>
        <authorList>
            <person name="De Bekker C."/>
            <person name="Evans H.C."/>
            <person name="Brachmann A."/>
            <person name="Hughes D.P."/>
        </authorList>
    </citation>
    <scope>NUCLEOTIDE SEQUENCE [LARGE SCALE GENOMIC DNA]</scope>
    <source>
        <strain evidence="12 13">Map16</strain>
    </source>
</reference>
<dbReference type="GO" id="GO:0016226">
    <property type="term" value="P:iron-sulfur cluster assembly"/>
    <property type="evidence" value="ECO:0007669"/>
    <property type="project" value="UniProtKB-UniRule"/>
</dbReference>
<evidence type="ECO:0000256" key="6">
    <source>
        <dbReference type="ARBA" id="ARBA00022827"/>
    </source>
</evidence>
<keyword evidence="4 9" id="KW-0285">Flavoprotein</keyword>
<organism evidence="12 13">
    <name type="scientific">Ophiocordyceps camponoti-rufipedis</name>
    <dbReference type="NCBI Taxonomy" id="2004952"/>
    <lineage>
        <taxon>Eukaryota</taxon>
        <taxon>Fungi</taxon>
        <taxon>Dikarya</taxon>
        <taxon>Ascomycota</taxon>
        <taxon>Pezizomycotina</taxon>
        <taxon>Sordariomycetes</taxon>
        <taxon>Hypocreomycetidae</taxon>
        <taxon>Hypocreales</taxon>
        <taxon>Ophiocordycipitaceae</taxon>
        <taxon>Ophiocordyceps</taxon>
    </lineage>
</organism>
<comment type="function">
    <text evidence="9">NADPH-dependent reductase which is a central component of the cytosolic iron-sulfur (Fe-S) protein assembly (CIA) machinery. Transfers electrons from NADPH via its FAD and FMN prosthetic groups to the [2Fe-2S] cluster of DRE2, another key component of the CIA machinery. In turn, this reduced cluster provides electrons for assembly of cytosolic iron-sulfur cluster proteins. Positively controls H(2)O(2)-induced cell death.</text>
</comment>
<dbReference type="STRING" id="2004952.A0A2C5Z629"/>
<dbReference type="GO" id="GO:0016651">
    <property type="term" value="F:oxidoreductase activity, acting on NAD(P)H"/>
    <property type="evidence" value="ECO:0007669"/>
    <property type="project" value="UniProtKB-UniRule"/>
</dbReference>
<dbReference type="PRINTS" id="PR00369">
    <property type="entry name" value="FLAVODOXIN"/>
</dbReference>
<dbReference type="InterPro" id="IPR017927">
    <property type="entry name" value="FAD-bd_FR_type"/>
</dbReference>
<dbReference type="GO" id="GO:0005739">
    <property type="term" value="C:mitochondrion"/>
    <property type="evidence" value="ECO:0007669"/>
    <property type="project" value="UniProtKB-SubCell"/>
</dbReference>
<dbReference type="InterPro" id="IPR028879">
    <property type="entry name" value="NDOR1"/>
</dbReference>
<feature type="binding site" evidence="9">
    <location>
        <position position="579"/>
    </location>
    <ligand>
        <name>FAD</name>
        <dbReference type="ChEBI" id="CHEBI:57692"/>
    </ligand>
</feature>
<evidence type="ECO:0000256" key="8">
    <source>
        <dbReference type="ARBA" id="ARBA00023002"/>
    </source>
</evidence>
<comment type="similarity">
    <text evidence="9">Belongs to the NADPH-dependent diflavin oxidoreductase NDOR1 family.</text>
</comment>
<feature type="binding site" evidence="9">
    <location>
        <position position="449"/>
    </location>
    <ligand>
        <name>NADP(+)</name>
        <dbReference type="ChEBI" id="CHEBI:58349"/>
    </ligand>
</feature>
<evidence type="ECO:0000256" key="7">
    <source>
        <dbReference type="ARBA" id="ARBA00022857"/>
    </source>
</evidence>
<dbReference type="Pfam" id="PF00667">
    <property type="entry name" value="FAD_binding_1"/>
    <property type="match status" value="1"/>
</dbReference>
<evidence type="ECO:0000256" key="9">
    <source>
        <dbReference type="HAMAP-Rule" id="MF_03178"/>
    </source>
</evidence>
<feature type="binding site" evidence="9">
    <location>
        <begin position="13"/>
        <end position="18"/>
    </location>
    <ligand>
        <name>FMN</name>
        <dbReference type="ChEBI" id="CHEBI:58210"/>
    </ligand>
</feature>
<comment type="subcellular location">
    <subcellularLocation>
        <location evidence="9">Cytoplasm</location>
    </subcellularLocation>
    <subcellularLocation>
        <location evidence="9">Mitochondrion</location>
    </subcellularLocation>
    <text evidence="9">Relocalizes to mitochondria after H(2)O(2) exposure.</text>
</comment>
<keyword evidence="13" id="KW-1185">Reference proteome</keyword>
<dbReference type="Gene3D" id="3.40.50.360">
    <property type="match status" value="1"/>
</dbReference>
<dbReference type="InterPro" id="IPR008254">
    <property type="entry name" value="Flavodoxin/NO_synth"/>
</dbReference>
<proteinExistence type="inferred from homology"/>
<dbReference type="Gene3D" id="3.40.50.80">
    <property type="entry name" value="Nucleotide-binding domain of ferredoxin-NADP reductase (FNR) module"/>
    <property type="match status" value="1"/>
</dbReference>
<comment type="similarity">
    <text evidence="9">In the N-terminal section; belongs to the flavodoxin family.</text>
</comment>
<dbReference type="GO" id="GO:0050661">
    <property type="term" value="F:NADP binding"/>
    <property type="evidence" value="ECO:0007669"/>
    <property type="project" value="UniProtKB-UniRule"/>
</dbReference>
<dbReference type="PANTHER" id="PTHR19384:SF10">
    <property type="entry name" value="NADPH-DEPENDENT DIFLAVIN OXIDOREDUCTASE 1"/>
    <property type="match status" value="1"/>
</dbReference>
<dbReference type="OrthoDB" id="1856718at2759"/>
<dbReference type="PANTHER" id="PTHR19384">
    <property type="entry name" value="NITRIC OXIDE SYNTHASE-RELATED"/>
    <property type="match status" value="1"/>
</dbReference>
<evidence type="ECO:0000256" key="4">
    <source>
        <dbReference type="ARBA" id="ARBA00022630"/>
    </source>
</evidence>
<dbReference type="InterPro" id="IPR001094">
    <property type="entry name" value="Flavdoxin-like"/>
</dbReference>
<evidence type="ECO:0000256" key="5">
    <source>
        <dbReference type="ARBA" id="ARBA00022643"/>
    </source>
</evidence>
<dbReference type="Gene3D" id="1.20.990.10">
    <property type="entry name" value="NADPH-cytochrome p450 Reductase, Chain A, domain 3"/>
    <property type="match status" value="1"/>
</dbReference>
<feature type="binding site" evidence="9">
    <location>
        <begin position="406"/>
        <end position="409"/>
    </location>
    <ligand>
        <name>FAD</name>
        <dbReference type="ChEBI" id="CHEBI:57692"/>
    </ligand>
</feature>
<feature type="binding site" evidence="9">
    <location>
        <begin position="60"/>
        <end position="63"/>
    </location>
    <ligand>
        <name>FMN</name>
        <dbReference type="ChEBI" id="CHEBI:58210"/>
    </ligand>
</feature>
<dbReference type="InterPro" id="IPR001433">
    <property type="entry name" value="OxRdtase_FAD/NAD-bd"/>
</dbReference>
<comment type="caution">
    <text evidence="9">Lacks conserved residue(s) required for the propagation of feature annotation.</text>
</comment>
<dbReference type="GO" id="GO:0010181">
    <property type="term" value="F:FMN binding"/>
    <property type="evidence" value="ECO:0007669"/>
    <property type="project" value="UniProtKB-UniRule"/>
</dbReference>
<feature type="binding site" evidence="9">
    <location>
        <begin position="508"/>
        <end position="509"/>
    </location>
    <ligand>
        <name>NADP(+)</name>
        <dbReference type="ChEBI" id="CHEBI:58349"/>
    </ligand>
</feature>
<protein>
    <recommendedName>
        <fullName evidence="9">NADPH-dependent diflavin oxidoreductase 1</fullName>
        <ecNumber evidence="9">1.18.1.-</ecNumber>
    </recommendedName>
    <alternativeName>
        <fullName evidence="9">NADPH-dependent FMN and FAD-containing oxidoreductase</fullName>
    </alternativeName>
</protein>
<dbReference type="SUPFAM" id="SSF52218">
    <property type="entry name" value="Flavoproteins"/>
    <property type="match status" value="1"/>
</dbReference>
<dbReference type="InterPro" id="IPR003097">
    <property type="entry name" value="CysJ-like_FAD-binding"/>
</dbReference>
<keyword evidence="7 9" id="KW-0521">NADP</keyword>
<evidence type="ECO:0000256" key="1">
    <source>
        <dbReference type="ARBA" id="ARBA00001917"/>
    </source>
</evidence>
<gene>
    <name evidence="9" type="primary">TAH18</name>
    <name evidence="12" type="ORF">CDD80_2830</name>
</gene>
<accession>A0A2C5Z629</accession>
<sequence>MPSDRTVLVLYGSETGNAQDLAEELGRLCQRLRFDSRVQELNAVDLATLVDHDLVVFVISTAGQGDLPRNALAFWRRLLRKKLPPGCLSQLSFTCFGLGDSTYVNFNWAARKLVRRLEQLGASTFMEPCEADEQFPEGIDGSFVRWADELRSHLLKHHPPPHGLPPIPDDENLPARWSLEPALQAGQDTTVELSPSDLVTIPDAWTATLVDSKRMTPDTHWQDVRLLSFDVPHLECHPGDCLTIYPKNSPDDANSIITLMGWESVADQLLDLSICKALPHDLHAPSPCSIRGLLIHSIDIAAVPRRSFLRAISYYASNPDQRERLLELTTTDFLDDYFDYATRSRRSIFEVLSDFDSVRVPPDRLIDVFPLIRGRDFSIANAGSSPIQLLVAMVRYRTILRKPRQGLCSRYLSRLHPGSRLNIGHRPAPTPIHGPLSAARPLIAMATGTGIAPIRSLLLQRLQHPHPLTPPPTILFFGNRNRTSDFFFADDWLPLIQRGLLTLHTAFSRDLPQKTYIQHLIPRQAPLLTSLSAQNPLFLVCGGSSKMADACRRAVLDALVGEDADEEVRRRKMGELDWWQEIW</sequence>
<comment type="subunit">
    <text evidence="9">Interacts with DRE2; as part of the cytosolic iron-sulfur (Fe-S) protein assembly (CIA) machinery.</text>
</comment>
<dbReference type="FunFam" id="3.40.50.360:FF:000034">
    <property type="entry name" value="NADPH-dependent diflavin oxidoreductase 1"/>
    <property type="match status" value="1"/>
</dbReference>
<dbReference type="InterPro" id="IPR017938">
    <property type="entry name" value="Riboflavin_synthase-like_b-brl"/>
</dbReference>
<dbReference type="GO" id="GO:0160246">
    <property type="term" value="F:NADPH-iron-sulfur [2Fe-2S] protein oxidoreductase activity"/>
    <property type="evidence" value="ECO:0007669"/>
    <property type="project" value="InterPro"/>
</dbReference>
<comment type="cofactor">
    <cofactor evidence="2 9">
        <name>FAD</name>
        <dbReference type="ChEBI" id="CHEBI:57692"/>
    </cofactor>
</comment>
<dbReference type="Pfam" id="PF00175">
    <property type="entry name" value="NAD_binding_1"/>
    <property type="match status" value="1"/>
</dbReference>
<keyword evidence="3 9" id="KW-0963">Cytoplasm</keyword>
<evidence type="ECO:0000256" key="3">
    <source>
        <dbReference type="ARBA" id="ARBA00022490"/>
    </source>
</evidence>
<name>A0A2C5Z629_9HYPO</name>
<dbReference type="InterPro" id="IPR029039">
    <property type="entry name" value="Flavoprotein-like_sf"/>
</dbReference>
<feature type="binding site" evidence="9">
    <location>
        <position position="133"/>
    </location>
    <ligand>
        <name>FMN</name>
        <dbReference type="ChEBI" id="CHEBI:58210"/>
    </ligand>
</feature>
<dbReference type="PRINTS" id="PR00371">
    <property type="entry name" value="FPNCR"/>
</dbReference>
<keyword evidence="8 9" id="KW-0560">Oxidoreductase</keyword>
<comment type="similarity">
    <text evidence="9">In the C-terminal section; belongs to the flavoprotein pyridine nucleotide cytochrome reductase family.</text>
</comment>
<dbReference type="InterPro" id="IPR039261">
    <property type="entry name" value="FNR_nucleotide-bd"/>
</dbReference>